<organism evidence="3 4">
    <name type="scientific">Legionella drancourtii LLAP12</name>
    <dbReference type="NCBI Taxonomy" id="658187"/>
    <lineage>
        <taxon>Bacteria</taxon>
        <taxon>Pseudomonadati</taxon>
        <taxon>Pseudomonadota</taxon>
        <taxon>Gammaproteobacteria</taxon>
        <taxon>Legionellales</taxon>
        <taxon>Legionellaceae</taxon>
        <taxon>Legionella</taxon>
    </lineage>
</organism>
<gene>
    <name evidence="3" type="ORF">LDG_5637</name>
</gene>
<keyword evidence="2" id="KW-0472">Membrane</keyword>
<feature type="region of interest" description="Disordered" evidence="1">
    <location>
        <begin position="297"/>
        <end position="337"/>
    </location>
</feature>
<sequence>MTILVSFPALDALYSSSKSSIRSPDAILAHLKKTLYWPASFKTELLLHTKDANSLTANSQFVFELEMVAGEENRILTPSTNKTIRWNYNSIAKVHSLKHRDSVYDLAQTWVQLKEFERLEKNLAPYIEIALKTTDKEGLAWKIGYLSLELKKLEGQVPYTELKRILKITIDLLEEPTAEHLETYKALTTELQKRNPLFAPLGLAMLALGGAIIALGLILTPFMPGAILAVPAGAALALAGLGIVAEESSKNHLSKTLQGLKKKMPELSKLKEKIHQDKAEQQKFVEALSATDSEGNSLNILTFSSDGRPKIVPKSSRMPGVDAAQDDQDFHSPRQKP</sequence>
<dbReference type="InParanoid" id="G9EKB3"/>
<keyword evidence="4" id="KW-1185">Reference proteome</keyword>
<reference evidence="3 4" key="1">
    <citation type="journal article" date="2011" name="BMC Genomics">
        <title>Insight into cross-talk between intra-amoebal pathogens.</title>
        <authorList>
            <person name="Gimenez G."/>
            <person name="Bertelli C."/>
            <person name="Moliner C."/>
            <person name="Robert C."/>
            <person name="Raoult D."/>
            <person name="Fournier P.E."/>
            <person name="Greub G."/>
        </authorList>
    </citation>
    <scope>NUCLEOTIDE SEQUENCE [LARGE SCALE GENOMIC DNA]</scope>
    <source>
        <strain evidence="3 4">LLAP12</strain>
    </source>
</reference>
<dbReference type="Proteomes" id="UP000002770">
    <property type="component" value="Unassembled WGS sequence"/>
</dbReference>
<evidence type="ECO:0000313" key="4">
    <source>
        <dbReference type="Proteomes" id="UP000002770"/>
    </source>
</evidence>
<dbReference type="HOGENOM" id="CLU_823353_0_0_6"/>
<keyword evidence="2" id="KW-0812">Transmembrane</keyword>
<accession>G9EKB3</accession>
<evidence type="ECO:0000256" key="2">
    <source>
        <dbReference type="SAM" id="Phobius"/>
    </source>
</evidence>
<evidence type="ECO:0000313" key="3">
    <source>
        <dbReference type="EMBL" id="EHL32264.1"/>
    </source>
</evidence>
<dbReference type="AlphaFoldDB" id="G9EKB3"/>
<name>G9EKB3_9GAMM</name>
<dbReference type="EMBL" id="JH413801">
    <property type="protein sequence ID" value="EHL32264.1"/>
    <property type="molecule type" value="Genomic_DNA"/>
</dbReference>
<keyword evidence="2" id="KW-1133">Transmembrane helix</keyword>
<dbReference type="RefSeq" id="WP_006869610.1">
    <property type="nucleotide sequence ID" value="NZ_JH413801.1"/>
</dbReference>
<feature type="transmembrane region" description="Helical" evidence="2">
    <location>
        <begin position="197"/>
        <end position="219"/>
    </location>
</feature>
<feature type="compositionally biased region" description="Basic and acidic residues" evidence="1">
    <location>
        <begin position="328"/>
        <end position="337"/>
    </location>
</feature>
<proteinExistence type="predicted"/>
<evidence type="ECO:0000256" key="1">
    <source>
        <dbReference type="SAM" id="MobiDB-lite"/>
    </source>
</evidence>
<feature type="transmembrane region" description="Helical" evidence="2">
    <location>
        <begin position="225"/>
        <end position="245"/>
    </location>
</feature>
<protein>
    <submittedName>
        <fullName evidence="3">Uncharacterized protein</fullName>
    </submittedName>
</protein>